<reference evidence="1" key="1">
    <citation type="submission" date="2021-04" db="EMBL/GenBank/DDBJ databases">
        <title>Genomic insights into ecological role and evolution of a novel Thermoplasmata order Candidatus Sysuiplasmatales.</title>
        <authorList>
            <person name="Yuan Y."/>
        </authorList>
    </citation>
    <scope>NUCLEOTIDE SEQUENCE</scope>
    <source>
        <strain evidence="1">YP2-bin.285</strain>
    </source>
</reference>
<protein>
    <submittedName>
        <fullName evidence="1">Uncharacterized protein</fullName>
    </submittedName>
</protein>
<dbReference type="AlphaFoldDB" id="A0A8J7YRQ7"/>
<comment type="caution">
    <text evidence="1">The sequence shown here is derived from an EMBL/GenBank/DDBJ whole genome shotgun (WGS) entry which is preliminary data.</text>
</comment>
<dbReference type="EMBL" id="JAGVSJ010000049">
    <property type="protein sequence ID" value="MBX8632676.1"/>
    <property type="molecule type" value="Genomic_DNA"/>
</dbReference>
<evidence type="ECO:0000313" key="1">
    <source>
        <dbReference type="EMBL" id="MBX8632676.1"/>
    </source>
</evidence>
<dbReference type="Proteomes" id="UP000716004">
    <property type="component" value="Unassembled WGS sequence"/>
</dbReference>
<proteinExistence type="predicted"/>
<name>A0A8J7YRQ7_9ARCH</name>
<sequence length="170" mass="19330">MPIYAIVADIPGWALKHRVKGTEIRYLNGQYYLYRVTSKYDPAIKRSRKITLEYLGKITPDGLLRPKAVRVMDELQYITNREYGASSFILSECSDTIDLLKTHFPDEWKEIAVCSIMRLDVLKSDLYDHGEESRGEGPGLPGSAFFSVIHRTASFLMACLNDFLYSPGVI</sequence>
<evidence type="ECO:0000313" key="2">
    <source>
        <dbReference type="Proteomes" id="UP000716004"/>
    </source>
</evidence>
<gene>
    <name evidence="1" type="ORF">J9259_09230</name>
</gene>
<organism evidence="1 2">
    <name type="scientific">Candidatus Sysuiplasma superficiale</name>
    <dbReference type="NCBI Taxonomy" id="2823368"/>
    <lineage>
        <taxon>Archaea</taxon>
        <taxon>Methanobacteriati</taxon>
        <taxon>Thermoplasmatota</taxon>
        <taxon>Thermoplasmata</taxon>
        <taxon>Candidatus Sysuiplasmatales</taxon>
        <taxon>Candidatus Sysuiplasmataceae</taxon>
        <taxon>Candidatus Sysuiplasma</taxon>
    </lineage>
</organism>
<accession>A0A8J7YRQ7</accession>